<proteinExistence type="predicted"/>
<reference evidence="1 2" key="1">
    <citation type="journal article" date="2018" name="Nat. Biotechnol.">
        <title>A standardized bacterial taxonomy based on genome phylogeny substantially revises the tree of life.</title>
        <authorList>
            <person name="Parks D.H."/>
            <person name="Chuvochina M."/>
            <person name="Waite D.W."/>
            <person name="Rinke C."/>
            <person name="Skarshewski A."/>
            <person name="Chaumeil P.A."/>
            <person name="Hugenholtz P."/>
        </authorList>
    </citation>
    <scope>NUCLEOTIDE SEQUENCE [LARGE SCALE GENOMIC DNA]</scope>
    <source>
        <strain evidence="1">UBA9375</strain>
    </source>
</reference>
<protein>
    <submittedName>
        <fullName evidence="1">Uncharacterized protein</fullName>
    </submittedName>
</protein>
<dbReference type="AlphaFoldDB" id="A0A3D3R152"/>
<dbReference type="Proteomes" id="UP000263642">
    <property type="component" value="Unassembled WGS sequence"/>
</dbReference>
<organism evidence="1 2">
    <name type="scientific">Gimesia maris</name>
    <dbReference type="NCBI Taxonomy" id="122"/>
    <lineage>
        <taxon>Bacteria</taxon>
        <taxon>Pseudomonadati</taxon>
        <taxon>Planctomycetota</taxon>
        <taxon>Planctomycetia</taxon>
        <taxon>Planctomycetales</taxon>
        <taxon>Planctomycetaceae</taxon>
        <taxon>Gimesia</taxon>
    </lineage>
</organism>
<name>A0A3D3R152_9PLAN</name>
<accession>A0A3D3R152</accession>
<gene>
    <name evidence="1" type="ORF">DIT97_05225</name>
</gene>
<evidence type="ECO:0000313" key="2">
    <source>
        <dbReference type="Proteomes" id="UP000263642"/>
    </source>
</evidence>
<sequence>MRFTSCECEKVGWCERHKCEKGQMQFYLCRTSERHFQLWEEGKGLGQGTPQPKFRRLPLERCQNRGIEPIEKIECDLCGSRKRLIPVYSCEKFTECSEQRIGTRAERLRNLPCCLVCDEYVPVDPDSMSTNSS</sequence>
<comment type="caution">
    <text evidence="1">The sequence shown here is derived from an EMBL/GenBank/DDBJ whole genome shotgun (WGS) entry which is preliminary data.</text>
</comment>
<evidence type="ECO:0000313" key="1">
    <source>
        <dbReference type="EMBL" id="HCO22479.1"/>
    </source>
</evidence>
<dbReference type="EMBL" id="DQAY01000034">
    <property type="protein sequence ID" value="HCO22479.1"/>
    <property type="molecule type" value="Genomic_DNA"/>
</dbReference>